<dbReference type="InterPro" id="IPR043502">
    <property type="entry name" value="DNA/RNA_pol_sf"/>
</dbReference>
<feature type="domain" description="Integrase zinc-binding" evidence="4">
    <location>
        <begin position="256"/>
        <end position="311"/>
    </location>
</feature>
<keyword evidence="6" id="KW-1185">Reference proteome</keyword>
<dbReference type="OrthoDB" id="529980at2759"/>
<gene>
    <name evidence="5" type="primary">pol</name>
    <name evidence="5" type="ORF">CR513_38647</name>
</gene>
<sequence length="413" mass="48506">MESPIGSHFYIWGKGLFLNLCLQESEYCQIWVRKGDGWKMNFKTKFGLYEWLVIPFRLTNAPNIFMRLMNHILRSLIGKCVVVYFKDILIYSTCLDDHLLYKNVFFVPMKLYFSIFFVGSHGVKVDEEKVKAKQDWPIPSVGFKWEESQERAFQVLKERLIQSPILALSKFSKSFELECDAFNHKQGKINVVANALSRRHSLIAMLETKMLGLDCIKELYDKDIDFIEHFAMCFHSTYRHYGFLFKGKRLCVLMSSIQQLLVKEAQEGGLTGHFRGLKTSEKLNEHFYWPHMRKYVHNVCERCLTCKLAKSKVSLHGLYTPFLIPTIPWIDIPMEFVLGLEKVEILFLWWLIDSLKWLILFLVIRVAMSLWSRLGTKILFSIICHPQMDGQTKVVNRTLGQLLRCFVKKNLRD</sequence>
<dbReference type="AlphaFoldDB" id="A0A371FRP9"/>
<evidence type="ECO:0000259" key="3">
    <source>
        <dbReference type="Pfam" id="PF17919"/>
    </source>
</evidence>
<dbReference type="Gene3D" id="1.10.340.70">
    <property type="match status" value="1"/>
</dbReference>
<proteinExistence type="predicted"/>
<dbReference type="Pfam" id="PF00078">
    <property type="entry name" value="RVT_1"/>
    <property type="match status" value="1"/>
</dbReference>
<feature type="domain" description="Reverse transcriptase" evidence="2">
    <location>
        <begin position="27"/>
        <end position="110"/>
    </location>
</feature>
<name>A0A371FRP9_MUCPR</name>
<dbReference type="PANTHER" id="PTHR35046">
    <property type="entry name" value="ZINC KNUCKLE (CCHC-TYPE) FAMILY PROTEIN"/>
    <property type="match status" value="1"/>
</dbReference>
<dbReference type="PANTHER" id="PTHR35046:SF9">
    <property type="entry name" value="RNA-DIRECTED DNA POLYMERASE"/>
    <property type="match status" value="1"/>
</dbReference>
<organism evidence="5 6">
    <name type="scientific">Mucuna pruriens</name>
    <name type="common">Velvet bean</name>
    <name type="synonym">Dolichos pruriens</name>
    <dbReference type="NCBI Taxonomy" id="157652"/>
    <lineage>
        <taxon>Eukaryota</taxon>
        <taxon>Viridiplantae</taxon>
        <taxon>Streptophyta</taxon>
        <taxon>Embryophyta</taxon>
        <taxon>Tracheophyta</taxon>
        <taxon>Spermatophyta</taxon>
        <taxon>Magnoliopsida</taxon>
        <taxon>eudicotyledons</taxon>
        <taxon>Gunneridae</taxon>
        <taxon>Pentapetalae</taxon>
        <taxon>rosids</taxon>
        <taxon>fabids</taxon>
        <taxon>Fabales</taxon>
        <taxon>Fabaceae</taxon>
        <taxon>Papilionoideae</taxon>
        <taxon>50 kb inversion clade</taxon>
        <taxon>NPAAA clade</taxon>
        <taxon>indigoferoid/millettioid clade</taxon>
        <taxon>Phaseoleae</taxon>
        <taxon>Mucuna</taxon>
    </lineage>
</organism>
<dbReference type="InterPro" id="IPR041588">
    <property type="entry name" value="Integrase_H2C2"/>
</dbReference>
<reference evidence="5" key="1">
    <citation type="submission" date="2018-05" db="EMBL/GenBank/DDBJ databases">
        <title>Draft genome of Mucuna pruriens seed.</title>
        <authorList>
            <person name="Nnadi N.E."/>
            <person name="Vos R."/>
            <person name="Hasami M.H."/>
            <person name="Devisetty U.K."/>
            <person name="Aguiy J.C."/>
        </authorList>
    </citation>
    <scope>NUCLEOTIDE SEQUENCE [LARGE SCALE GENOMIC DNA]</scope>
    <source>
        <strain evidence="5">JCA_2017</strain>
    </source>
</reference>
<dbReference type="Pfam" id="PF17921">
    <property type="entry name" value="Integrase_H2C2"/>
    <property type="match status" value="1"/>
</dbReference>
<dbReference type="Gene3D" id="3.10.10.10">
    <property type="entry name" value="HIV Type 1 Reverse Transcriptase, subunit A, domain 1"/>
    <property type="match status" value="1"/>
</dbReference>
<dbReference type="SUPFAM" id="SSF56672">
    <property type="entry name" value="DNA/RNA polymerases"/>
    <property type="match status" value="1"/>
</dbReference>
<evidence type="ECO:0000256" key="1">
    <source>
        <dbReference type="SAM" id="Phobius"/>
    </source>
</evidence>
<dbReference type="InterPro" id="IPR043128">
    <property type="entry name" value="Rev_trsase/Diguanyl_cyclase"/>
</dbReference>
<dbReference type="InterPro" id="IPR041577">
    <property type="entry name" value="RT_RNaseH_2"/>
</dbReference>
<evidence type="ECO:0000259" key="4">
    <source>
        <dbReference type="Pfam" id="PF17921"/>
    </source>
</evidence>
<evidence type="ECO:0000313" key="6">
    <source>
        <dbReference type="Proteomes" id="UP000257109"/>
    </source>
</evidence>
<dbReference type="Gene3D" id="3.30.70.270">
    <property type="match status" value="1"/>
</dbReference>
<keyword evidence="1" id="KW-0812">Transmembrane</keyword>
<keyword evidence="1" id="KW-0472">Membrane</keyword>
<feature type="transmembrane region" description="Helical" evidence="1">
    <location>
        <begin position="347"/>
        <end position="368"/>
    </location>
</feature>
<accession>A0A371FRP9</accession>
<dbReference type="InterPro" id="IPR000477">
    <property type="entry name" value="RT_dom"/>
</dbReference>
<dbReference type="Proteomes" id="UP000257109">
    <property type="component" value="Unassembled WGS sequence"/>
</dbReference>
<keyword evidence="1" id="KW-1133">Transmembrane helix</keyword>
<dbReference type="Pfam" id="PF17919">
    <property type="entry name" value="RT_RNaseH_2"/>
    <property type="match status" value="1"/>
</dbReference>
<evidence type="ECO:0000313" key="5">
    <source>
        <dbReference type="EMBL" id="RDX80763.1"/>
    </source>
</evidence>
<evidence type="ECO:0000259" key="2">
    <source>
        <dbReference type="Pfam" id="PF00078"/>
    </source>
</evidence>
<protein>
    <submittedName>
        <fullName evidence="5">Retrovirus-related Pol polyprotein from transposon 17.6</fullName>
    </submittedName>
</protein>
<comment type="caution">
    <text evidence="5">The sequence shown here is derived from an EMBL/GenBank/DDBJ whole genome shotgun (WGS) entry which is preliminary data.</text>
</comment>
<feature type="domain" description="Reverse transcriptase/retrotransposon-derived protein RNase H-like" evidence="3">
    <location>
        <begin position="145"/>
        <end position="187"/>
    </location>
</feature>
<dbReference type="EMBL" id="QJKJ01008112">
    <property type="protein sequence ID" value="RDX80763.1"/>
    <property type="molecule type" value="Genomic_DNA"/>
</dbReference>
<feature type="non-terminal residue" evidence="5">
    <location>
        <position position="1"/>
    </location>
</feature>